<keyword evidence="3" id="KW-1185">Reference proteome</keyword>
<dbReference type="SMART" id="SM01126">
    <property type="entry name" value="DDE_Tnp_IS1595"/>
    <property type="match status" value="1"/>
</dbReference>
<dbReference type="OrthoDB" id="5365332at2"/>
<dbReference type="InterPro" id="IPR024442">
    <property type="entry name" value="Transposase_Zn_ribbon"/>
</dbReference>
<protein>
    <submittedName>
        <fullName evidence="2">IS1595 family transposase</fullName>
    </submittedName>
</protein>
<feature type="domain" description="ISXO2-like transposase" evidence="1">
    <location>
        <begin position="138"/>
        <end position="284"/>
    </location>
</feature>
<accession>A0A3S2UKF8</accession>
<sequence>MPMNRVQFQKGLSLPEFMSRYGTEEQCEHALVAARWPGGFVCPVCGVMQSRTSFRREGRLYWQCAGCQYQCSVTSGTVFEATKLPLTRWFLAMQLLTQAKNNVSALELTRQLGVSYRTAWLIKHKLLQAMALAESERQLTGRVEVDDAYLGGERSGGKAGRGSENKVPFVVAVQTTEDGRAHLACLSARPFTKEAMKEFIASSMGLPLTVVSDGLGCFTVAASMGAVHDREITGGGKASVLNEKFRAVNTLIGNVKTALTGTYHAIKFAKYGYRYLAEVQFRFNRRYDMRGMLGSLLRALVAAPKLPERGIRVAEVHR</sequence>
<gene>
    <name evidence="2" type="ORF">ENE75_24135</name>
</gene>
<dbReference type="Pfam" id="PF12762">
    <property type="entry name" value="DDE_Tnp_IS1595"/>
    <property type="match status" value="1"/>
</dbReference>
<evidence type="ECO:0000313" key="2">
    <source>
        <dbReference type="EMBL" id="RVT47457.1"/>
    </source>
</evidence>
<evidence type="ECO:0000259" key="1">
    <source>
        <dbReference type="SMART" id="SM01126"/>
    </source>
</evidence>
<name>A0A3S2UKF8_9BURK</name>
<evidence type="ECO:0000313" key="3">
    <source>
        <dbReference type="Proteomes" id="UP000288178"/>
    </source>
</evidence>
<comment type="caution">
    <text evidence="2">The sequence shown here is derived from an EMBL/GenBank/DDBJ whole genome shotgun (WGS) entry which is preliminary data.</text>
</comment>
<dbReference type="NCBIfam" id="NF033547">
    <property type="entry name" value="transpos_IS1595"/>
    <property type="match status" value="1"/>
</dbReference>
<dbReference type="Pfam" id="PF12760">
    <property type="entry name" value="Zn_ribbon_IS1595"/>
    <property type="match status" value="1"/>
</dbReference>
<dbReference type="Proteomes" id="UP000288178">
    <property type="component" value="Unassembled WGS sequence"/>
</dbReference>
<dbReference type="EMBL" id="SACT01000016">
    <property type="protein sequence ID" value="RVT47457.1"/>
    <property type="molecule type" value="Genomic_DNA"/>
</dbReference>
<dbReference type="InterPro" id="IPR024445">
    <property type="entry name" value="Tnp_ISXO2-like"/>
</dbReference>
<dbReference type="RefSeq" id="WP_128201573.1">
    <property type="nucleotide sequence ID" value="NZ_SACT01000016.1"/>
</dbReference>
<proteinExistence type="predicted"/>
<dbReference type="AlphaFoldDB" id="A0A3S2UKF8"/>
<organism evidence="2 3">
    <name type="scientific">Rubrivivax albus</name>
    <dbReference type="NCBI Taxonomy" id="2499835"/>
    <lineage>
        <taxon>Bacteria</taxon>
        <taxon>Pseudomonadati</taxon>
        <taxon>Pseudomonadota</taxon>
        <taxon>Betaproteobacteria</taxon>
        <taxon>Burkholderiales</taxon>
        <taxon>Sphaerotilaceae</taxon>
        <taxon>Rubrivivax</taxon>
    </lineage>
</organism>
<reference evidence="2 3" key="1">
    <citation type="submission" date="2019-01" db="EMBL/GenBank/DDBJ databases">
        <authorList>
            <person name="Chen W.-M."/>
        </authorList>
    </citation>
    <scope>NUCLEOTIDE SEQUENCE [LARGE SCALE GENOMIC DNA]</scope>
    <source>
        <strain evidence="2 3">ICH-3</strain>
    </source>
</reference>